<gene>
    <name evidence="9" type="ORF">GQR93_08390</name>
</gene>
<dbReference type="Proteomes" id="UP000465035">
    <property type="component" value="Chromosome"/>
</dbReference>
<evidence type="ECO:0000256" key="5">
    <source>
        <dbReference type="ARBA" id="ARBA00022989"/>
    </source>
</evidence>
<dbReference type="AlphaFoldDB" id="A0A6P1EBR8"/>
<accession>A0A6P1EBR8</accession>
<dbReference type="InterPro" id="IPR022764">
    <property type="entry name" value="Peptidase_S54_rhomboid_dom"/>
</dbReference>
<dbReference type="InterPro" id="IPR050925">
    <property type="entry name" value="Rhomboid_protease_S54"/>
</dbReference>
<keyword evidence="9" id="KW-0645">Protease</keyword>
<reference evidence="9 10" key="1">
    <citation type="submission" date="2019-12" db="EMBL/GenBank/DDBJ databases">
        <title>Lactobacillus hilgardii FLUB.</title>
        <authorList>
            <person name="Gustaw K."/>
        </authorList>
    </citation>
    <scope>NUCLEOTIDE SEQUENCE [LARGE SCALE GENOMIC DNA]</scope>
    <source>
        <strain evidence="9 10">FLUB</strain>
    </source>
</reference>
<dbReference type="GO" id="GO:0006508">
    <property type="term" value="P:proteolysis"/>
    <property type="evidence" value="ECO:0007669"/>
    <property type="project" value="UniProtKB-KW"/>
</dbReference>
<keyword evidence="6 7" id="KW-0472">Membrane</keyword>
<keyword evidence="4" id="KW-0378">Hydrolase</keyword>
<comment type="similarity">
    <text evidence="2">Belongs to the peptidase S54 family.</text>
</comment>
<evidence type="ECO:0000259" key="8">
    <source>
        <dbReference type="Pfam" id="PF01694"/>
    </source>
</evidence>
<feature type="transmembrane region" description="Helical" evidence="7">
    <location>
        <begin position="106"/>
        <end position="124"/>
    </location>
</feature>
<dbReference type="GO" id="GO:0004252">
    <property type="term" value="F:serine-type endopeptidase activity"/>
    <property type="evidence" value="ECO:0007669"/>
    <property type="project" value="InterPro"/>
</dbReference>
<evidence type="ECO:0000256" key="4">
    <source>
        <dbReference type="ARBA" id="ARBA00022801"/>
    </source>
</evidence>
<feature type="transmembrane region" description="Helical" evidence="7">
    <location>
        <begin position="162"/>
        <end position="180"/>
    </location>
</feature>
<protein>
    <submittedName>
        <fullName evidence="9">Rhomboid family intramembrane serine protease</fullName>
    </submittedName>
</protein>
<evidence type="ECO:0000313" key="10">
    <source>
        <dbReference type="Proteomes" id="UP000465035"/>
    </source>
</evidence>
<evidence type="ECO:0000313" key="9">
    <source>
        <dbReference type="EMBL" id="QHB52203.1"/>
    </source>
</evidence>
<feature type="transmembrane region" description="Helical" evidence="7">
    <location>
        <begin position="130"/>
        <end position="150"/>
    </location>
</feature>
<name>A0A6P1EBR8_LENHI</name>
<evidence type="ECO:0000256" key="6">
    <source>
        <dbReference type="ARBA" id="ARBA00023136"/>
    </source>
</evidence>
<feature type="transmembrane region" description="Helical" evidence="7">
    <location>
        <begin position="74"/>
        <end position="94"/>
    </location>
</feature>
<dbReference type="Pfam" id="PF01694">
    <property type="entry name" value="Rhomboid"/>
    <property type="match status" value="1"/>
</dbReference>
<evidence type="ECO:0000256" key="7">
    <source>
        <dbReference type="SAM" id="Phobius"/>
    </source>
</evidence>
<dbReference type="Gene3D" id="1.20.1540.10">
    <property type="entry name" value="Rhomboid-like"/>
    <property type="match status" value="1"/>
</dbReference>
<dbReference type="InterPro" id="IPR035952">
    <property type="entry name" value="Rhomboid-like_sf"/>
</dbReference>
<keyword evidence="3 7" id="KW-0812">Transmembrane</keyword>
<sequence length="234" mass="25483">MIKLSINGKGEISFMGRLRDKPYMTYALLGIMVLVYLLMTISGGTENVANLVRFGAKYNPLIRAGEYWRLLTPIFIHIGFTHILMNGITLYFIGQYVETLFGHWRFLLIFLASGIAGNLASFAFSPSLSAGASTSIFGLFGAFMMLGESFSRNQAIVSMARTFLLFIVLNIATDIFVSGIDIAGHLGGLVGGFLIAYVSGVTFGKVSLVKRIVAGITLVVIIIAMFIMGMRSSF</sequence>
<dbReference type="GO" id="GO:0016020">
    <property type="term" value="C:membrane"/>
    <property type="evidence" value="ECO:0007669"/>
    <property type="project" value="UniProtKB-SubCell"/>
</dbReference>
<comment type="subcellular location">
    <subcellularLocation>
        <location evidence="1">Membrane</location>
        <topology evidence="1">Multi-pass membrane protein</topology>
    </subcellularLocation>
</comment>
<feature type="transmembrane region" description="Helical" evidence="7">
    <location>
        <begin position="23"/>
        <end position="41"/>
    </location>
</feature>
<feature type="domain" description="Peptidase S54 rhomboid" evidence="8">
    <location>
        <begin position="65"/>
        <end position="198"/>
    </location>
</feature>
<dbReference type="SUPFAM" id="SSF144091">
    <property type="entry name" value="Rhomboid-like"/>
    <property type="match status" value="1"/>
</dbReference>
<evidence type="ECO:0000256" key="3">
    <source>
        <dbReference type="ARBA" id="ARBA00022692"/>
    </source>
</evidence>
<feature type="transmembrane region" description="Helical" evidence="7">
    <location>
        <begin position="211"/>
        <end position="230"/>
    </location>
</feature>
<dbReference type="PANTHER" id="PTHR43731">
    <property type="entry name" value="RHOMBOID PROTEASE"/>
    <property type="match status" value="1"/>
</dbReference>
<dbReference type="PANTHER" id="PTHR43731:SF14">
    <property type="entry name" value="PRESENILIN-ASSOCIATED RHOMBOID-LIKE PROTEIN, MITOCHONDRIAL"/>
    <property type="match status" value="1"/>
</dbReference>
<proteinExistence type="inferred from homology"/>
<dbReference type="EMBL" id="CP047121">
    <property type="protein sequence ID" value="QHB52203.1"/>
    <property type="molecule type" value="Genomic_DNA"/>
</dbReference>
<evidence type="ECO:0000256" key="2">
    <source>
        <dbReference type="ARBA" id="ARBA00009045"/>
    </source>
</evidence>
<keyword evidence="5 7" id="KW-1133">Transmembrane helix</keyword>
<organism evidence="9 10">
    <name type="scientific">Lentilactobacillus hilgardii</name>
    <name type="common">Lactobacillus hilgardii</name>
    <dbReference type="NCBI Taxonomy" id="1588"/>
    <lineage>
        <taxon>Bacteria</taxon>
        <taxon>Bacillati</taxon>
        <taxon>Bacillota</taxon>
        <taxon>Bacilli</taxon>
        <taxon>Lactobacillales</taxon>
        <taxon>Lactobacillaceae</taxon>
        <taxon>Lentilactobacillus</taxon>
    </lineage>
</organism>
<evidence type="ECO:0000256" key="1">
    <source>
        <dbReference type="ARBA" id="ARBA00004141"/>
    </source>
</evidence>
<feature type="transmembrane region" description="Helical" evidence="7">
    <location>
        <begin position="186"/>
        <end position="204"/>
    </location>
</feature>